<keyword evidence="1" id="KW-1133">Transmembrane helix</keyword>
<evidence type="ECO:0000256" key="1">
    <source>
        <dbReference type="SAM" id="Phobius"/>
    </source>
</evidence>
<proteinExistence type="predicted"/>
<evidence type="ECO:0000313" key="3">
    <source>
        <dbReference type="Proteomes" id="UP000091820"/>
    </source>
</evidence>
<dbReference type="VEuPathDB" id="VectorBase:GBRI022620"/>
<feature type="transmembrane region" description="Helical" evidence="1">
    <location>
        <begin position="74"/>
        <end position="98"/>
    </location>
</feature>
<protein>
    <submittedName>
        <fullName evidence="2">Uncharacterized protein</fullName>
    </submittedName>
</protein>
<dbReference type="STRING" id="37001.A0A1A9WK29"/>
<feature type="transmembrane region" description="Helical" evidence="1">
    <location>
        <begin position="118"/>
        <end position="136"/>
    </location>
</feature>
<name>A0A1A9WK29_9MUSC</name>
<organism evidence="2 3">
    <name type="scientific">Glossina brevipalpis</name>
    <dbReference type="NCBI Taxonomy" id="37001"/>
    <lineage>
        <taxon>Eukaryota</taxon>
        <taxon>Metazoa</taxon>
        <taxon>Ecdysozoa</taxon>
        <taxon>Arthropoda</taxon>
        <taxon>Hexapoda</taxon>
        <taxon>Insecta</taxon>
        <taxon>Pterygota</taxon>
        <taxon>Neoptera</taxon>
        <taxon>Endopterygota</taxon>
        <taxon>Diptera</taxon>
        <taxon>Brachycera</taxon>
        <taxon>Muscomorpha</taxon>
        <taxon>Hippoboscoidea</taxon>
        <taxon>Glossinidae</taxon>
        <taxon>Glossina</taxon>
    </lineage>
</organism>
<evidence type="ECO:0000313" key="2">
    <source>
        <dbReference type="EnsemblMetazoa" id="GBRI022620-PA"/>
    </source>
</evidence>
<keyword evidence="1" id="KW-0472">Membrane</keyword>
<keyword evidence="1" id="KW-0812">Transmembrane</keyword>
<reference evidence="2" key="2">
    <citation type="submission" date="2020-05" db="UniProtKB">
        <authorList>
            <consortium name="EnsemblMetazoa"/>
        </authorList>
    </citation>
    <scope>IDENTIFICATION</scope>
    <source>
        <strain evidence="2">IAEA</strain>
    </source>
</reference>
<dbReference type="AlphaFoldDB" id="A0A1A9WK29"/>
<accession>A0A1A9WK29</accession>
<sequence>MQLLKILKPFLNNKRISYVLTQKCPLSTTPPTTCWFQKKFRRKISSVEKENNFKRLDRVPENYQLVYYAPLESYVVWPIHLSTITASLVTLAGIYQYVYNLPIVETTQHTLVLEKDDIYYFAAGFIAINAAIRWVISKFPLRIYKNAENYLAIYKEQLPGLQSQHPFKRGEVKKVNYMFNPWNNATYKLASYTSLLLPDYFKTPSEFHQMFVSEEDKY</sequence>
<reference evidence="3" key="1">
    <citation type="submission" date="2014-03" db="EMBL/GenBank/DDBJ databases">
        <authorList>
            <person name="Aksoy S."/>
            <person name="Warren W."/>
            <person name="Wilson R.K."/>
        </authorList>
    </citation>
    <scope>NUCLEOTIDE SEQUENCE [LARGE SCALE GENOMIC DNA]</scope>
    <source>
        <strain evidence="3">IAEA</strain>
    </source>
</reference>
<dbReference type="Proteomes" id="UP000091820">
    <property type="component" value="Unassembled WGS sequence"/>
</dbReference>
<keyword evidence="3" id="KW-1185">Reference proteome</keyword>
<dbReference type="EnsemblMetazoa" id="GBRI022620-RA">
    <property type="protein sequence ID" value="GBRI022620-PA"/>
    <property type="gene ID" value="GBRI022620"/>
</dbReference>